<dbReference type="eggNOG" id="ENOG502R34D">
    <property type="taxonomic scope" value="Eukaryota"/>
</dbReference>
<dbReference type="GO" id="GO:0045087">
    <property type="term" value="P:innate immune response"/>
    <property type="evidence" value="ECO:0007669"/>
    <property type="project" value="TreeGrafter"/>
</dbReference>
<dbReference type="Gene3D" id="2.10.90.10">
    <property type="entry name" value="Cystine-knot cytokines"/>
    <property type="match status" value="1"/>
</dbReference>
<dbReference type="Proteomes" id="UP000014500">
    <property type="component" value="Unassembled WGS sequence"/>
</dbReference>
<dbReference type="AlphaFoldDB" id="T1JFT0"/>
<dbReference type="GO" id="GO:0005121">
    <property type="term" value="F:Toll binding"/>
    <property type="evidence" value="ECO:0007669"/>
    <property type="project" value="TreeGrafter"/>
</dbReference>
<dbReference type="STRING" id="126957.T1JFT0"/>
<reference evidence="3" key="1">
    <citation type="submission" date="2011-05" db="EMBL/GenBank/DDBJ databases">
        <authorList>
            <person name="Richards S.R."/>
            <person name="Qu J."/>
            <person name="Jiang H."/>
            <person name="Jhangiani S.N."/>
            <person name="Agravi P."/>
            <person name="Goodspeed R."/>
            <person name="Gross S."/>
            <person name="Mandapat C."/>
            <person name="Jackson L."/>
            <person name="Mathew T."/>
            <person name="Pu L."/>
            <person name="Thornton R."/>
            <person name="Saada N."/>
            <person name="Wilczek-Boney K.B."/>
            <person name="Lee S."/>
            <person name="Kovar C."/>
            <person name="Wu Y."/>
            <person name="Scherer S.E."/>
            <person name="Worley K.C."/>
            <person name="Muzny D.M."/>
            <person name="Gibbs R."/>
        </authorList>
    </citation>
    <scope>NUCLEOTIDE SEQUENCE</scope>
    <source>
        <strain evidence="3">Brora</strain>
    </source>
</reference>
<dbReference type="PANTHER" id="PTHR23199:SF7">
    <property type="entry name" value="RE45222P"/>
    <property type="match status" value="1"/>
</dbReference>
<accession>T1JFT0</accession>
<dbReference type="SUPFAM" id="SSF57501">
    <property type="entry name" value="Cystine-knot cytokines"/>
    <property type="match status" value="1"/>
</dbReference>
<evidence type="ECO:0000256" key="1">
    <source>
        <dbReference type="SAM" id="SignalP"/>
    </source>
</evidence>
<dbReference type="PANTHER" id="PTHR23199">
    <property type="entry name" value="NEUROTROPHIN 1-RELATED"/>
    <property type="match status" value="1"/>
</dbReference>
<sequence>IFFASTFLLLLLLVDCQRSAQPEQVLAWIEAPADDDPPKLNKPPYYVYTEETCRGLADNGLEYNLCGDVNGATIPRNPMGQNPLGQRYPFEFIRNKTLDYLRSFVPLLEQDPRLPKVSKLNNRHERELVIETSSEPDYDYANDTSEGRAIPCTDSSNLLCRMWGMLSNMKPNLNRNGVEREREKETNVAGMSTACPSMAHYATPLFARNYRGVWRYVIQIPFEGYLVQSVEVTKCTNQKCSFMAGECLSSSRWTSLLAAEIFYPTSSIPHAAPIIPITTPPPHADVPVPPVYDFQNFQQYLIMRAGGAGGANGAPTIDKMDRLVEPANLPRCDGIDQQGCFQLRMFYDWFLVPGACKCWRSPARQTLFL</sequence>
<dbReference type="EnsemblMetazoa" id="SMAR012695-RA">
    <property type="protein sequence ID" value="SMAR012695-PA"/>
    <property type="gene ID" value="SMAR012695"/>
</dbReference>
<evidence type="ECO:0008006" key="4">
    <source>
        <dbReference type="Google" id="ProtNLM"/>
    </source>
</evidence>
<proteinExistence type="predicted"/>
<keyword evidence="3" id="KW-1185">Reference proteome</keyword>
<dbReference type="GO" id="GO:0021556">
    <property type="term" value="P:central nervous system formation"/>
    <property type="evidence" value="ECO:0007669"/>
    <property type="project" value="TreeGrafter"/>
</dbReference>
<dbReference type="HOGENOM" id="CLU_064162_0_0_1"/>
<protein>
    <recommendedName>
        <fullName evidence="4">Spaetzle domain-containing protein</fullName>
    </recommendedName>
</protein>
<dbReference type="InterPro" id="IPR052444">
    <property type="entry name" value="Spz/Toll_ligand-like"/>
</dbReference>
<dbReference type="EMBL" id="JH432185">
    <property type="status" value="NOT_ANNOTATED_CDS"/>
    <property type="molecule type" value="Genomic_DNA"/>
</dbReference>
<dbReference type="OMA" id="KVRPPPY"/>
<feature type="chain" id="PRO_5004590544" description="Spaetzle domain-containing protein" evidence="1">
    <location>
        <begin position="23"/>
        <end position="369"/>
    </location>
</feature>
<name>T1JFT0_STRMM</name>
<dbReference type="GO" id="GO:0005576">
    <property type="term" value="C:extracellular region"/>
    <property type="evidence" value="ECO:0007669"/>
    <property type="project" value="TreeGrafter"/>
</dbReference>
<feature type="signal peptide" evidence="1">
    <location>
        <begin position="1"/>
        <end position="22"/>
    </location>
</feature>
<organism evidence="2 3">
    <name type="scientific">Strigamia maritima</name>
    <name type="common">European centipede</name>
    <name type="synonym">Geophilus maritimus</name>
    <dbReference type="NCBI Taxonomy" id="126957"/>
    <lineage>
        <taxon>Eukaryota</taxon>
        <taxon>Metazoa</taxon>
        <taxon>Ecdysozoa</taxon>
        <taxon>Arthropoda</taxon>
        <taxon>Myriapoda</taxon>
        <taxon>Chilopoda</taxon>
        <taxon>Pleurostigmophora</taxon>
        <taxon>Geophilomorpha</taxon>
        <taxon>Linotaeniidae</taxon>
        <taxon>Strigamia</taxon>
    </lineage>
</organism>
<keyword evidence="1" id="KW-0732">Signal</keyword>
<evidence type="ECO:0000313" key="3">
    <source>
        <dbReference type="Proteomes" id="UP000014500"/>
    </source>
</evidence>
<dbReference type="PhylomeDB" id="T1JFT0"/>
<dbReference type="InterPro" id="IPR029034">
    <property type="entry name" value="Cystine-knot_cytokine"/>
</dbReference>
<reference evidence="2" key="2">
    <citation type="submission" date="2015-02" db="UniProtKB">
        <authorList>
            <consortium name="EnsemblMetazoa"/>
        </authorList>
    </citation>
    <scope>IDENTIFICATION</scope>
</reference>
<dbReference type="GO" id="GO:0008083">
    <property type="term" value="F:growth factor activity"/>
    <property type="evidence" value="ECO:0007669"/>
    <property type="project" value="TreeGrafter"/>
</dbReference>
<evidence type="ECO:0000313" key="2">
    <source>
        <dbReference type="EnsemblMetazoa" id="SMAR012695-PA"/>
    </source>
</evidence>